<evidence type="ECO:0000313" key="13">
    <source>
        <dbReference type="EMBL" id="WMS88558.1"/>
    </source>
</evidence>
<dbReference type="PANTHER" id="PTHR33446">
    <property type="entry name" value="PROTEIN TONB-RELATED"/>
    <property type="match status" value="1"/>
</dbReference>
<evidence type="ECO:0000256" key="3">
    <source>
        <dbReference type="ARBA" id="ARBA00022448"/>
    </source>
</evidence>
<evidence type="ECO:0000256" key="10">
    <source>
        <dbReference type="RuleBase" id="RU362123"/>
    </source>
</evidence>
<dbReference type="RefSeq" id="WP_309203773.1">
    <property type="nucleotide sequence ID" value="NZ_CP133548.1"/>
</dbReference>
<dbReference type="Gene3D" id="3.30.1150.10">
    <property type="match status" value="1"/>
</dbReference>
<dbReference type="AlphaFoldDB" id="A0AA51RW63"/>
<evidence type="ECO:0000256" key="11">
    <source>
        <dbReference type="SAM" id="MobiDB-lite"/>
    </source>
</evidence>
<dbReference type="PANTHER" id="PTHR33446:SF14">
    <property type="entry name" value="PROTEIN TONB"/>
    <property type="match status" value="1"/>
</dbReference>
<organism evidence="13 14">
    <name type="scientific">Pleionea litopenaei</name>
    <dbReference type="NCBI Taxonomy" id="3070815"/>
    <lineage>
        <taxon>Bacteria</taxon>
        <taxon>Pseudomonadati</taxon>
        <taxon>Pseudomonadota</taxon>
        <taxon>Gammaproteobacteria</taxon>
        <taxon>Oceanospirillales</taxon>
        <taxon>Pleioneaceae</taxon>
        <taxon>Pleionea</taxon>
    </lineage>
</organism>
<dbReference type="GO" id="GO:0015891">
    <property type="term" value="P:siderophore transport"/>
    <property type="evidence" value="ECO:0007669"/>
    <property type="project" value="InterPro"/>
</dbReference>
<feature type="region of interest" description="Disordered" evidence="11">
    <location>
        <begin position="52"/>
        <end position="79"/>
    </location>
</feature>
<dbReference type="EMBL" id="CP133548">
    <property type="protein sequence ID" value="WMS88558.1"/>
    <property type="molecule type" value="Genomic_DNA"/>
</dbReference>
<evidence type="ECO:0000313" key="14">
    <source>
        <dbReference type="Proteomes" id="UP001239782"/>
    </source>
</evidence>
<dbReference type="NCBIfam" id="TIGR01352">
    <property type="entry name" value="tonB_Cterm"/>
    <property type="match status" value="1"/>
</dbReference>
<dbReference type="KEGG" id="plei:Q9312_06475"/>
<evidence type="ECO:0000256" key="6">
    <source>
        <dbReference type="ARBA" id="ARBA00022692"/>
    </source>
</evidence>
<dbReference type="InterPro" id="IPR051045">
    <property type="entry name" value="TonB-dependent_transducer"/>
</dbReference>
<protein>
    <recommendedName>
        <fullName evidence="10">Protein TonB</fullName>
    </recommendedName>
</protein>
<gene>
    <name evidence="13" type="ORF">Q9312_06475</name>
</gene>
<evidence type="ECO:0000256" key="4">
    <source>
        <dbReference type="ARBA" id="ARBA00022475"/>
    </source>
</evidence>
<evidence type="ECO:0000256" key="7">
    <source>
        <dbReference type="ARBA" id="ARBA00022927"/>
    </source>
</evidence>
<dbReference type="InterPro" id="IPR003538">
    <property type="entry name" value="TonB"/>
</dbReference>
<evidence type="ECO:0000259" key="12">
    <source>
        <dbReference type="PROSITE" id="PS52015"/>
    </source>
</evidence>
<dbReference type="GO" id="GO:0055085">
    <property type="term" value="P:transmembrane transport"/>
    <property type="evidence" value="ECO:0007669"/>
    <property type="project" value="InterPro"/>
</dbReference>
<keyword evidence="5 10" id="KW-0997">Cell inner membrane</keyword>
<feature type="compositionally biased region" description="Pro residues" evidence="11">
    <location>
        <begin position="62"/>
        <end position="73"/>
    </location>
</feature>
<feature type="domain" description="TonB C-terminal" evidence="12">
    <location>
        <begin position="114"/>
        <end position="206"/>
    </location>
</feature>
<evidence type="ECO:0000256" key="8">
    <source>
        <dbReference type="ARBA" id="ARBA00022989"/>
    </source>
</evidence>
<accession>A0AA51RW63</accession>
<reference evidence="13 14" key="1">
    <citation type="submission" date="2023-08" db="EMBL/GenBank/DDBJ databases">
        <title>Pleionea litopenaei sp. nov., isolated from stomach of juvenile Litopenaeus vannamei.</title>
        <authorList>
            <person name="Rho A.M."/>
            <person name="Hwang C.Y."/>
        </authorList>
    </citation>
    <scope>NUCLEOTIDE SEQUENCE [LARGE SCALE GENOMIC DNA]</scope>
    <source>
        <strain evidence="13 14">HL-JVS1</strain>
    </source>
</reference>
<dbReference type="GO" id="GO:0005886">
    <property type="term" value="C:plasma membrane"/>
    <property type="evidence" value="ECO:0007669"/>
    <property type="project" value="UniProtKB-SubCell"/>
</dbReference>
<keyword evidence="7 10" id="KW-0653">Protein transport</keyword>
<dbReference type="InterPro" id="IPR037682">
    <property type="entry name" value="TonB_C"/>
</dbReference>
<comment type="similarity">
    <text evidence="2 10">Belongs to the TonB family.</text>
</comment>
<dbReference type="SUPFAM" id="SSF74653">
    <property type="entry name" value="TolA/TonB C-terminal domain"/>
    <property type="match status" value="1"/>
</dbReference>
<dbReference type="GO" id="GO:0030288">
    <property type="term" value="C:outer membrane-bounded periplasmic space"/>
    <property type="evidence" value="ECO:0007669"/>
    <property type="project" value="InterPro"/>
</dbReference>
<keyword evidence="8 10" id="KW-1133">Transmembrane helix</keyword>
<evidence type="ECO:0000256" key="5">
    <source>
        <dbReference type="ARBA" id="ARBA00022519"/>
    </source>
</evidence>
<keyword evidence="10" id="KW-0735">Signal-anchor</keyword>
<dbReference type="Proteomes" id="UP001239782">
    <property type="component" value="Chromosome"/>
</dbReference>
<name>A0AA51RW63_9GAMM</name>
<feature type="transmembrane region" description="Helical" evidence="10">
    <location>
        <begin position="6"/>
        <end position="26"/>
    </location>
</feature>
<dbReference type="PROSITE" id="PS52015">
    <property type="entry name" value="TONB_CTD"/>
    <property type="match status" value="1"/>
</dbReference>
<keyword evidence="14" id="KW-1185">Reference proteome</keyword>
<evidence type="ECO:0000256" key="2">
    <source>
        <dbReference type="ARBA" id="ARBA00006555"/>
    </source>
</evidence>
<dbReference type="GO" id="GO:0015031">
    <property type="term" value="P:protein transport"/>
    <property type="evidence" value="ECO:0007669"/>
    <property type="project" value="UniProtKB-UniRule"/>
</dbReference>
<proteinExistence type="inferred from homology"/>
<keyword evidence="3 10" id="KW-0813">Transport</keyword>
<dbReference type="PRINTS" id="PR01374">
    <property type="entry name" value="TONBPROTEIN"/>
</dbReference>
<comment type="subcellular location">
    <subcellularLocation>
        <location evidence="1 10">Cell inner membrane</location>
        <topology evidence="1 10">Single-pass membrane protein</topology>
        <orientation evidence="1 10">Periplasmic side</orientation>
    </subcellularLocation>
</comment>
<sequence>MQRVLMGLVLGLGITFGLFILMSVLVKRDSGEFKSKNYAAVDYGALEVERDVKRKERRAPKKPPPPKEPPPPETQKVSKVTNPNMQTMNIQLSKLDVNVGAGGMFIGNMQQMMSQDGEAIPLVIIEPQYPRKAAMEGITGFVRFKFTVKADGYAKDVEIVDSNPRRVFDREARRAIYKWRFKPRVVDGKAVDQPNMFYTLEFKLAQ</sequence>
<keyword evidence="4 10" id="KW-1003">Cell membrane</keyword>
<evidence type="ECO:0000256" key="9">
    <source>
        <dbReference type="ARBA" id="ARBA00023136"/>
    </source>
</evidence>
<dbReference type="Pfam" id="PF03544">
    <property type="entry name" value="TonB_C"/>
    <property type="match status" value="1"/>
</dbReference>
<evidence type="ECO:0000256" key="1">
    <source>
        <dbReference type="ARBA" id="ARBA00004383"/>
    </source>
</evidence>
<dbReference type="InterPro" id="IPR006260">
    <property type="entry name" value="TonB/TolA_C"/>
</dbReference>
<dbReference type="GO" id="GO:0031992">
    <property type="term" value="F:energy transducer activity"/>
    <property type="evidence" value="ECO:0007669"/>
    <property type="project" value="InterPro"/>
</dbReference>
<keyword evidence="6 10" id="KW-0812">Transmembrane</keyword>
<comment type="function">
    <text evidence="10">Interacts with outer membrane receptor proteins that carry out high-affinity binding and energy dependent uptake into the periplasmic space of specific substrates. It could act to transduce energy from the cytoplasmic membrane to specific energy-requiring processes in the outer membrane, resulting in the release into the periplasm of ligands bound by these outer membrane proteins.</text>
</comment>
<keyword evidence="9 10" id="KW-0472">Membrane</keyword>